<evidence type="ECO:0000256" key="8">
    <source>
        <dbReference type="ARBA" id="ARBA00004555"/>
    </source>
</evidence>
<dbReference type="GO" id="GO:0005758">
    <property type="term" value="C:mitochondrial intermembrane space"/>
    <property type="evidence" value="ECO:0007669"/>
    <property type="project" value="UniProtKB-SubCell"/>
</dbReference>
<dbReference type="PANTHER" id="PTHR23192:SF33">
    <property type="entry name" value="MYOCILIN"/>
    <property type="match status" value="1"/>
</dbReference>
<sequence>MRFLTALCLFCLLASIPAQDRASFRRSNDRSGRCQYSFTVDSPTEASCPGPGGADIQALQSRLTLLEALVSRLAGGETGTGTMGKQAALQEKYAQVAAERTRLQRDKERLDAQVQELQGRLSELQLEAQRLRAKPCQLSSSPGGPLQGGDQRAARCRRCFVNLWRNHRRKLCSPVLADPSWQFGRAAYQEFKAEVTELPAPRPNRKGDEDSTLSTQHLAVFSSPLHVVAGCGELVSVSDPETHRKADGISGKYGMWLQDPNPIAPYGPKTVWRMDAVGADPVESTGATVYRGSLYYQRRRSRTLLRYDLASESVAARRDLPHAGFHGQYPYSWGGYTDIDLAVDEQGLWAIYSTSKAKGGIVLSQLDPHSLEIRRSWETNIRKNMVANAFVICGRLYTLASYSAPNTTINYTFDTATGQSKAVAIPFRNLYRYNSMVDYNYANRKLYAWDNFHMVSYDVQLGDPDNI</sequence>
<dbReference type="GO" id="GO:0031410">
    <property type="term" value="C:cytoplasmic vesicle"/>
    <property type="evidence" value="ECO:0007669"/>
    <property type="project" value="UniProtKB-SubCell"/>
</dbReference>
<dbReference type="GO" id="GO:0005929">
    <property type="term" value="C:cilium"/>
    <property type="evidence" value="ECO:0007669"/>
    <property type="project" value="UniProtKB-SubCell"/>
</dbReference>
<reference evidence="33 34" key="1">
    <citation type="submission" date="2015-08" db="EMBL/GenBank/DDBJ databases">
        <title>The genome of the Asian arowana (Scleropages formosus).</title>
        <authorList>
            <person name="Tan M.H."/>
            <person name="Gan H.M."/>
            <person name="Croft L.J."/>
            <person name="Austin C.M."/>
        </authorList>
    </citation>
    <scope>NUCLEOTIDE SEQUENCE [LARGE SCALE GENOMIC DNA]</scope>
    <source>
        <strain evidence="33">Aro1</strain>
    </source>
</reference>
<dbReference type="GO" id="GO:0005791">
    <property type="term" value="C:rough endoplasmic reticulum"/>
    <property type="evidence" value="ECO:0007669"/>
    <property type="project" value="UniProtKB-SubCell"/>
</dbReference>
<evidence type="ECO:0000256" key="6">
    <source>
        <dbReference type="ARBA" id="ARBA00004541"/>
    </source>
</evidence>
<feature type="signal peptide" evidence="31">
    <location>
        <begin position="1"/>
        <end position="18"/>
    </location>
</feature>
<keyword evidence="13" id="KW-0479">Metal-binding</keyword>
<feature type="coiled-coil region" evidence="30">
    <location>
        <begin position="86"/>
        <end position="134"/>
    </location>
</feature>
<evidence type="ECO:0000256" key="12">
    <source>
        <dbReference type="ARBA" id="ARBA00022530"/>
    </source>
</evidence>
<proteinExistence type="predicted"/>
<evidence type="ECO:0000256" key="17">
    <source>
        <dbReference type="ARBA" id="ARBA00022824"/>
    </source>
</evidence>
<keyword evidence="27" id="KW-0449">Lipoprotein</keyword>
<keyword evidence="26" id="KW-0966">Cell projection</keyword>
<evidence type="ECO:0000259" key="32">
    <source>
        <dbReference type="PROSITE" id="PS51132"/>
    </source>
</evidence>
<dbReference type="InterPro" id="IPR003112">
    <property type="entry name" value="Olfac-like_dom"/>
</dbReference>
<name>A0A0P7TYR8_SCLFO</name>
<evidence type="ECO:0000256" key="14">
    <source>
        <dbReference type="ARBA" id="ARBA00022729"/>
    </source>
</evidence>
<protein>
    <recommendedName>
        <fullName evidence="10">Myocilin</fullName>
    </recommendedName>
</protein>
<evidence type="ECO:0000256" key="3">
    <source>
        <dbReference type="ARBA" id="ARBA00004294"/>
    </source>
</evidence>
<keyword evidence="15" id="KW-1000">Mitochondrion outer membrane</keyword>
<gene>
    <name evidence="33" type="ORF">Z043_122828</name>
</gene>
<evidence type="ECO:0000256" key="18">
    <source>
        <dbReference type="ARBA" id="ARBA00022837"/>
    </source>
</evidence>
<feature type="chain" id="PRO_5006143108" description="Myocilin" evidence="31">
    <location>
        <begin position="19"/>
        <end position="467"/>
    </location>
</feature>
<evidence type="ECO:0000256" key="30">
    <source>
        <dbReference type="SAM" id="Coils"/>
    </source>
</evidence>
<keyword evidence="28" id="KW-0968">Cytoplasmic vesicle</keyword>
<evidence type="ECO:0000256" key="26">
    <source>
        <dbReference type="ARBA" id="ARBA00023273"/>
    </source>
</evidence>
<dbReference type="PROSITE" id="PS51132">
    <property type="entry name" value="OLF"/>
    <property type="match status" value="1"/>
</dbReference>
<dbReference type="GO" id="GO:0005794">
    <property type="term" value="C:Golgi apparatus"/>
    <property type="evidence" value="ECO:0007669"/>
    <property type="project" value="UniProtKB-SubCell"/>
</dbReference>
<evidence type="ECO:0000256" key="7">
    <source>
        <dbReference type="ARBA" id="ARBA00004550"/>
    </source>
</evidence>
<evidence type="ECO:0000256" key="28">
    <source>
        <dbReference type="ARBA" id="ARBA00023329"/>
    </source>
</evidence>
<dbReference type="Proteomes" id="UP000034805">
    <property type="component" value="Unassembled WGS sequence"/>
</dbReference>
<evidence type="ECO:0000256" key="5">
    <source>
        <dbReference type="ARBA" id="ARBA00004498"/>
    </source>
</evidence>
<keyword evidence="20 30" id="KW-0175">Coiled coil</keyword>
<dbReference type="STRING" id="113540.ENSSFOP00015022735"/>
<evidence type="ECO:0000256" key="13">
    <source>
        <dbReference type="ARBA" id="ARBA00022723"/>
    </source>
</evidence>
<dbReference type="GO" id="GO:0005741">
    <property type="term" value="C:mitochondrial outer membrane"/>
    <property type="evidence" value="ECO:0007669"/>
    <property type="project" value="UniProtKB-SubCell"/>
</dbReference>
<comment type="caution">
    <text evidence="33">The sequence shown here is derived from an EMBL/GenBank/DDBJ whole genome shotgun (WGS) entry which is preliminary data.</text>
</comment>
<comment type="subcellular location">
    <subcellularLocation>
        <location evidence="1">Cell projection</location>
        <location evidence="1">Cilium</location>
    </subcellularLocation>
    <subcellularLocation>
        <location evidence="6">Cytoplasmic vesicle</location>
    </subcellularLocation>
    <subcellularLocation>
        <location evidence="8">Golgi apparatus</location>
    </subcellularLocation>
    <subcellularLocation>
        <location evidence="2">Mitochondrion inner membrane</location>
    </subcellularLocation>
    <subcellularLocation>
        <location evidence="9">Mitochondrion intermembrane space</location>
    </subcellularLocation>
    <subcellularLocation>
        <location evidence="3">Mitochondrion outer membrane</location>
    </subcellularLocation>
    <subcellularLocation>
        <location evidence="4">Rough endoplasmic reticulum</location>
    </subcellularLocation>
    <subcellularLocation>
        <location evidence="7">Secreted</location>
        <location evidence="7">Extracellular exosome</location>
    </subcellularLocation>
    <subcellularLocation>
        <location evidence="5">Secreted</location>
        <location evidence="5">Extracellular space</location>
        <location evidence="5">Extracellular matrix</location>
    </subcellularLocation>
</comment>
<evidence type="ECO:0000256" key="4">
    <source>
        <dbReference type="ARBA" id="ARBA00004427"/>
    </source>
</evidence>
<evidence type="ECO:0000256" key="21">
    <source>
        <dbReference type="ARBA" id="ARBA00023069"/>
    </source>
</evidence>
<keyword evidence="12" id="KW-0272">Extracellular matrix</keyword>
<comment type="caution">
    <text evidence="29">Lacks conserved residue(s) required for the propagation of feature annotation.</text>
</comment>
<keyword evidence="23" id="KW-0472">Membrane</keyword>
<evidence type="ECO:0000313" key="33">
    <source>
        <dbReference type="EMBL" id="KPP59264.1"/>
    </source>
</evidence>
<organism evidence="33 34">
    <name type="scientific">Scleropages formosus</name>
    <name type="common">Asian bonytongue</name>
    <name type="synonym">Osteoglossum formosum</name>
    <dbReference type="NCBI Taxonomy" id="113540"/>
    <lineage>
        <taxon>Eukaryota</taxon>
        <taxon>Metazoa</taxon>
        <taxon>Chordata</taxon>
        <taxon>Craniata</taxon>
        <taxon>Vertebrata</taxon>
        <taxon>Euteleostomi</taxon>
        <taxon>Actinopterygii</taxon>
        <taxon>Neopterygii</taxon>
        <taxon>Teleostei</taxon>
        <taxon>Osteoglossocephala</taxon>
        <taxon>Osteoglossomorpha</taxon>
        <taxon>Osteoglossiformes</taxon>
        <taxon>Osteoglossidae</taxon>
        <taxon>Scleropages</taxon>
    </lineage>
</organism>
<dbReference type="SMART" id="SM00284">
    <property type="entry name" value="OLF"/>
    <property type="match status" value="1"/>
</dbReference>
<keyword evidence="18" id="KW-0106">Calcium</keyword>
<evidence type="ECO:0000256" key="15">
    <source>
        <dbReference type="ARBA" id="ARBA00022787"/>
    </source>
</evidence>
<dbReference type="EMBL" id="JARO02012429">
    <property type="protein sequence ID" value="KPP59264.1"/>
    <property type="molecule type" value="Genomic_DNA"/>
</dbReference>
<evidence type="ECO:0000256" key="19">
    <source>
        <dbReference type="ARBA" id="ARBA00023034"/>
    </source>
</evidence>
<evidence type="ECO:0000256" key="29">
    <source>
        <dbReference type="PROSITE-ProRule" id="PRU00446"/>
    </source>
</evidence>
<dbReference type="GO" id="GO:0007165">
    <property type="term" value="P:signal transduction"/>
    <property type="evidence" value="ECO:0007669"/>
    <property type="project" value="TreeGrafter"/>
</dbReference>
<evidence type="ECO:0000256" key="24">
    <source>
        <dbReference type="ARBA" id="ARBA00023139"/>
    </source>
</evidence>
<dbReference type="InterPro" id="IPR050605">
    <property type="entry name" value="Olfactomedin-like_domain"/>
</dbReference>
<evidence type="ECO:0000256" key="20">
    <source>
        <dbReference type="ARBA" id="ARBA00023054"/>
    </source>
</evidence>
<accession>A0A0P7TYR8</accession>
<keyword evidence="16" id="KW-0999">Mitochondrion inner membrane</keyword>
<dbReference type="GO" id="GO:0001649">
    <property type="term" value="P:osteoblast differentiation"/>
    <property type="evidence" value="ECO:0007669"/>
    <property type="project" value="TreeGrafter"/>
</dbReference>
<keyword evidence="24" id="KW-0564">Palmitate</keyword>
<keyword evidence="11" id="KW-0964">Secreted</keyword>
<keyword evidence="19" id="KW-0333">Golgi apparatus</keyword>
<dbReference type="GO" id="GO:0005615">
    <property type="term" value="C:extracellular space"/>
    <property type="evidence" value="ECO:0007669"/>
    <property type="project" value="TreeGrafter"/>
</dbReference>
<evidence type="ECO:0000256" key="31">
    <source>
        <dbReference type="SAM" id="SignalP"/>
    </source>
</evidence>
<keyword evidence="17" id="KW-0256">Endoplasmic reticulum</keyword>
<evidence type="ECO:0000256" key="1">
    <source>
        <dbReference type="ARBA" id="ARBA00004138"/>
    </source>
</evidence>
<keyword evidence="25" id="KW-1015">Disulfide bond</keyword>
<keyword evidence="22" id="KW-0496">Mitochondrion</keyword>
<evidence type="ECO:0000256" key="23">
    <source>
        <dbReference type="ARBA" id="ARBA00023136"/>
    </source>
</evidence>
<evidence type="ECO:0000256" key="9">
    <source>
        <dbReference type="ARBA" id="ARBA00004569"/>
    </source>
</evidence>
<evidence type="ECO:0000256" key="2">
    <source>
        <dbReference type="ARBA" id="ARBA00004273"/>
    </source>
</evidence>
<evidence type="ECO:0000256" key="27">
    <source>
        <dbReference type="ARBA" id="ARBA00023288"/>
    </source>
</evidence>
<dbReference type="GO" id="GO:0046872">
    <property type="term" value="F:metal ion binding"/>
    <property type="evidence" value="ECO:0007669"/>
    <property type="project" value="UniProtKB-KW"/>
</dbReference>
<dbReference type="AlphaFoldDB" id="A0A0P7TYR8"/>
<evidence type="ECO:0000256" key="10">
    <source>
        <dbReference type="ARBA" id="ARBA00017216"/>
    </source>
</evidence>
<evidence type="ECO:0000256" key="25">
    <source>
        <dbReference type="ARBA" id="ARBA00023157"/>
    </source>
</evidence>
<dbReference type="PANTHER" id="PTHR23192">
    <property type="entry name" value="OLFACTOMEDIN-RELATED"/>
    <property type="match status" value="1"/>
</dbReference>
<evidence type="ECO:0000313" key="34">
    <source>
        <dbReference type="Proteomes" id="UP000034805"/>
    </source>
</evidence>
<evidence type="ECO:0000256" key="22">
    <source>
        <dbReference type="ARBA" id="ARBA00023128"/>
    </source>
</evidence>
<dbReference type="GO" id="GO:0005743">
    <property type="term" value="C:mitochondrial inner membrane"/>
    <property type="evidence" value="ECO:0007669"/>
    <property type="project" value="UniProtKB-SubCell"/>
</dbReference>
<keyword evidence="14 31" id="KW-0732">Signal</keyword>
<feature type="domain" description="Olfactomedin-like" evidence="32">
    <location>
        <begin position="230"/>
        <end position="463"/>
    </location>
</feature>
<keyword evidence="21" id="KW-0969">Cilium</keyword>
<evidence type="ECO:0000256" key="16">
    <source>
        <dbReference type="ARBA" id="ARBA00022792"/>
    </source>
</evidence>
<evidence type="ECO:0000256" key="11">
    <source>
        <dbReference type="ARBA" id="ARBA00022525"/>
    </source>
</evidence>
<dbReference type="Pfam" id="PF02191">
    <property type="entry name" value="OLF"/>
    <property type="match status" value="1"/>
</dbReference>